<protein>
    <submittedName>
        <fullName evidence="2">Putative TPR domain-containing protein</fullName>
    </submittedName>
    <submittedName>
        <fullName evidence="3">TPR domain-containing protein, putative</fullName>
    </submittedName>
</protein>
<evidence type="ECO:0000313" key="4">
    <source>
        <dbReference type="Proteomes" id="UP000007494"/>
    </source>
</evidence>
<proteinExistence type="predicted"/>
<evidence type="ECO:0000313" key="3">
    <source>
        <dbReference type="EMBL" id="CEL64307.1"/>
    </source>
</evidence>
<feature type="compositionally biased region" description="Basic and acidic residues" evidence="1">
    <location>
        <begin position="113"/>
        <end position="131"/>
    </location>
</feature>
<dbReference type="PANTHER" id="PTHR46035">
    <property type="entry name" value="TETRATRICOPEPTIDE REPEAT PROTEIN 4"/>
    <property type="match status" value="1"/>
</dbReference>
<dbReference type="GO" id="GO:0005829">
    <property type="term" value="C:cytosol"/>
    <property type="evidence" value="ECO:0007669"/>
    <property type="project" value="TreeGrafter"/>
</dbReference>
<organism evidence="2 4">
    <name type="scientific">Neospora caninum (strain Liverpool)</name>
    <dbReference type="NCBI Taxonomy" id="572307"/>
    <lineage>
        <taxon>Eukaryota</taxon>
        <taxon>Sar</taxon>
        <taxon>Alveolata</taxon>
        <taxon>Apicomplexa</taxon>
        <taxon>Conoidasida</taxon>
        <taxon>Coccidia</taxon>
        <taxon>Eucoccidiorida</taxon>
        <taxon>Eimeriorina</taxon>
        <taxon>Sarcocystidae</taxon>
        <taxon>Neospora</taxon>
    </lineage>
</organism>
<dbReference type="OMA" id="EHPLFMD"/>
<reference evidence="2" key="1">
    <citation type="submission" date="2011-02" db="EMBL/GenBank/DDBJ databases">
        <authorList>
            <person name="Aslett M."/>
        </authorList>
    </citation>
    <scope>NUCLEOTIDE SEQUENCE</scope>
    <source>
        <strain evidence="2">Liverpool</strain>
    </source>
</reference>
<reference evidence="3" key="4">
    <citation type="journal article" date="2015" name="PLoS ONE">
        <title>Comprehensive Evaluation of Toxoplasma gondii VEG and Neospora caninum LIV Genomes with Tachyzoite Stage Transcriptome and Proteome Defines Novel Transcript Features.</title>
        <authorList>
            <person name="Ramaprasad A."/>
            <person name="Mourier T."/>
            <person name="Naeem R."/>
            <person name="Malas T.B."/>
            <person name="Moussa E."/>
            <person name="Panigrahi A."/>
            <person name="Vermont S.J."/>
            <person name="Otto T.D."/>
            <person name="Wastling J."/>
            <person name="Pain A."/>
        </authorList>
    </citation>
    <scope>NUCLEOTIDE SEQUENCE</scope>
    <source>
        <strain evidence="3">Liverpool</strain>
    </source>
</reference>
<dbReference type="SUPFAM" id="SSF48452">
    <property type="entry name" value="TPR-like"/>
    <property type="match status" value="1"/>
</dbReference>
<dbReference type="InParanoid" id="F0V7N2"/>
<reference evidence="4" key="3">
    <citation type="journal article" date="2012" name="PLoS Pathog.">
        <title>Comparative genomics of the apicomplexan parasites Toxoplasma gondii and Neospora caninum: Coccidia differing in host range and transmission strategy.</title>
        <authorList>
            <person name="Reid A.J."/>
            <person name="Vermont S.J."/>
            <person name="Cotton J.A."/>
            <person name="Harris D."/>
            <person name="Hill-Cawthorne G.A."/>
            <person name="Konen-Waisman S."/>
            <person name="Latham S.M."/>
            <person name="Mourier T."/>
            <person name="Norton R."/>
            <person name="Quail M.A."/>
            <person name="Sanders M."/>
            <person name="Shanmugam D."/>
            <person name="Sohal A."/>
            <person name="Wasmuth J.D."/>
            <person name="Brunk B."/>
            <person name="Grigg M.E."/>
            <person name="Howard J.C."/>
            <person name="Parkinson J."/>
            <person name="Roos D.S."/>
            <person name="Trees A.J."/>
            <person name="Berriman M."/>
            <person name="Pain A."/>
            <person name="Wastling J.M."/>
        </authorList>
    </citation>
    <scope>NUCLEOTIDE SEQUENCE [LARGE SCALE GENOMIC DNA]</scope>
    <source>
        <strain evidence="4">Liverpool</strain>
    </source>
</reference>
<gene>
    <name evidence="3" type="ORF">BN1204_002110</name>
    <name evidence="2" type="ORF">NCLIV_002110</name>
</gene>
<evidence type="ECO:0000313" key="2">
    <source>
        <dbReference type="EMBL" id="CBZ49723.1"/>
    </source>
</evidence>
<dbReference type="Gene3D" id="1.25.40.10">
    <property type="entry name" value="Tetratricopeptide repeat domain"/>
    <property type="match status" value="1"/>
</dbReference>
<dbReference type="GO" id="GO:0051879">
    <property type="term" value="F:Hsp90 protein binding"/>
    <property type="evidence" value="ECO:0007669"/>
    <property type="project" value="TreeGrafter"/>
</dbReference>
<feature type="compositionally biased region" description="Polar residues" evidence="1">
    <location>
        <begin position="1"/>
        <end position="10"/>
    </location>
</feature>
<dbReference type="EMBL" id="FR823380">
    <property type="protein sequence ID" value="CBZ49723.1"/>
    <property type="molecule type" value="Genomic_DNA"/>
</dbReference>
<feature type="compositionally biased region" description="Low complexity" evidence="1">
    <location>
        <begin position="15"/>
        <end position="32"/>
    </location>
</feature>
<dbReference type="GO" id="GO:0006457">
    <property type="term" value="P:protein folding"/>
    <property type="evidence" value="ECO:0007669"/>
    <property type="project" value="TreeGrafter"/>
</dbReference>
<dbReference type="Proteomes" id="UP000007494">
    <property type="component" value="Chromosome Ia"/>
</dbReference>
<dbReference type="GO" id="GO:0030544">
    <property type="term" value="F:Hsp70 protein binding"/>
    <property type="evidence" value="ECO:0007669"/>
    <property type="project" value="TreeGrafter"/>
</dbReference>
<reference evidence="2" key="2">
    <citation type="submission" date="2011-03" db="EMBL/GenBank/DDBJ databases">
        <title>Comparative genomics and transcriptomics of Neospora caninum and Toxoplasma gondii.</title>
        <authorList>
            <person name="Reid A.J."/>
            <person name="Sohal A."/>
            <person name="Harris D."/>
            <person name="Quail M."/>
            <person name="Sanders M."/>
            <person name="Berriman M."/>
            <person name="Wastling J.M."/>
            <person name="Pain A."/>
        </authorList>
    </citation>
    <scope>NUCLEOTIDE SEQUENCE</scope>
    <source>
        <strain evidence="2">Liverpool</strain>
    </source>
</reference>
<keyword evidence="4" id="KW-1185">Reference proteome</keyword>
<dbReference type="GeneID" id="13440620"/>
<sequence length="438" mass="49043">MATGALSQAPPSCDATSAPAASRAQASAPASQVVETDDDGLFDWNVSPEYLQHLQQKYKDENFPLFMDDLPENLEENPHLLALQQLAYEGETAKSVAEKLKKEGNSWLTLGARNEEEKQEREEQQKKEGKPQESPAKSKRYNARMALECYSAGLEQQCGDKTLEAVLFSNRAQCHLILGELVACVNDCRSAIRLDPSNVKAYYRAGRASFLLELFRQSSAFATAGLERDPNNADMKQLRDAAQTRWEKKEKAKAEQRLKEKEHKKPSVSEVLQSRGITVAAPVYSIAPVVSHCSGPYVQLDEAGRPRLFFTVVLLLDEVMLTETIVDFDEDKSLGFYLCHMFPASSSEKHRSAEEPDFPSWDVEQKYTVDRMRAYYECGMPGDLLFDVPLDAPLALLLQIVKRIAGVPVFHILVEKTAAHEQFLEGAFVEVLQIPKEP</sequence>
<dbReference type="VEuPathDB" id="ToxoDB:NCLIV_002110"/>
<dbReference type="SMART" id="SM00028">
    <property type="entry name" value="TPR"/>
    <property type="match status" value="2"/>
</dbReference>
<dbReference type="PANTHER" id="PTHR46035:SF1">
    <property type="entry name" value="TETRATRICOPEPTIDE REPEAT PROTEIN 4"/>
    <property type="match status" value="1"/>
</dbReference>
<dbReference type="AlphaFoldDB" id="F0V7N2"/>
<feature type="region of interest" description="Disordered" evidence="1">
    <location>
        <begin position="1"/>
        <end position="35"/>
    </location>
</feature>
<dbReference type="GO" id="GO:0005634">
    <property type="term" value="C:nucleus"/>
    <property type="evidence" value="ECO:0007669"/>
    <property type="project" value="TreeGrafter"/>
</dbReference>
<dbReference type="eggNOG" id="KOG0551">
    <property type="taxonomic scope" value="Eukaryota"/>
</dbReference>
<dbReference type="InterPro" id="IPR019734">
    <property type="entry name" value="TPR_rpt"/>
</dbReference>
<dbReference type="OrthoDB" id="420195at2759"/>
<dbReference type="RefSeq" id="XP_003879758.1">
    <property type="nucleotide sequence ID" value="XM_003879709.1"/>
</dbReference>
<dbReference type="CDD" id="cd21377">
    <property type="entry name" value="CTWD_Cns1-like"/>
    <property type="match status" value="1"/>
</dbReference>
<dbReference type="InterPro" id="IPR011990">
    <property type="entry name" value="TPR-like_helical_dom_sf"/>
</dbReference>
<dbReference type="EMBL" id="LN714474">
    <property type="protein sequence ID" value="CEL64307.1"/>
    <property type="molecule type" value="Genomic_DNA"/>
</dbReference>
<evidence type="ECO:0000256" key="1">
    <source>
        <dbReference type="SAM" id="MobiDB-lite"/>
    </source>
</evidence>
<name>F0V7N2_NEOCL</name>
<feature type="region of interest" description="Disordered" evidence="1">
    <location>
        <begin position="107"/>
        <end position="138"/>
    </location>
</feature>
<accession>F0V7N2</accession>